<accession>A0A7K1GJ30</accession>
<dbReference type="Proteomes" id="UP000488936">
    <property type="component" value="Unassembled WGS sequence"/>
</dbReference>
<proteinExistence type="predicted"/>
<keyword evidence="2" id="KW-1185">Reference proteome</keyword>
<reference evidence="1 2" key="1">
    <citation type="journal article" date="2006" name="Int. J. Syst. Evol. Microbiol.">
        <title>Myroides pelagicus sp. nov., isolated from seawater in Thailand.</title>
        <authorList>
            <person name="Yoon J."/>
            <person name="Maneerat S."/>
            <person name="Kawai F."/>
            <person name="Yokota A."/>
        </authorList>
    </citation>
    <scope>NUCLEOTIDE SEQUENCE [LARGE SCALE GENOMIC DNA]</scope>
    <source>
        <strain evidence="1 2">SM1T</strain>
    </source>
</reference>
<dbReference type="PROSITE" id="PS51257">
    <property type="entry name" value="PROKAR_LIPOPROTEIN"/>
    <property type="match status" value="1"/>
</dbReference>
<comment type="caution">
    <text evidence="1">The sequence shown here is derived from an EMBL/GenBank/DDBJ whole genome shotgun (WGS) entry which is preliminary data.</text>
</comment>
<name>A0A7K1GJ30_9FLAO</name>
<dbReference type="EMBL" id="WMJY01000004">
    <property type="protein sequence ID" value="MTH28891.1"/>
    <property type="molecule type" value="Genomic_DNA"/>
</dbReference>
<sequence length="199" mass="23313">MKKTLFFLLNIILLVGVLTSCNDDKQLQQAQRERYMQHQDSVFNYLETNWKIEFPKTTPELTNLLKEWNAWQEFQKEAVLKPTTSIDAYQKKISQLENKVQSITFIKYPKALDERDVKARMTVFFNSVKNLNMFLNLDPIDIAKVDAQMKQVNKDLAILTKQMEKNLEVAKVPLEIGEEEMLELLNDERRANPEEQSGN</sequence>
<protein>
    <recommendedName>
        <fullName evidence="3">Lipoprotein</fullName>
    </recommendedName>
</protein>
<evidence type="ECO:0000313" key="2">
    <source>
        <dbReference type="Proteomes" id="UP000488936"/>
    </source>
</evidence>
<dbReference type="OrthoDB" id="1443728at2"/>
<evidence type="ECO:0000313" key="1">
    <source>
        <dbReference type="EMBL" id="MTH28891.1"/>
    </source>
</evidence>
<dbReference type="AlphaFoldDB" id="A0A7K1GJ30"/>
<evidence type="ECO:0008006" key="3">
    <source>
        <dbReference type="Google" id="ProtNLM"/>
    </source>
</evidence>
<dbReference type="RefSeq" id="WP_155034871.1">
    <property type="nucleotide sequence ID" value="NZ_JAYMMG010000009.1"/>
</dbReference>
<gene>
    <name evidence="1" type="ORF">GJV77_03000</name>
</gene>
<organism evidence="1 2">
    <name type="scientific">Myroides pelagicus</name>
    <dbReference type="NCBI Taxonomy" id="270914"/>
    <lineage>
        <taxon>Bacteria</taxon>
        <taxon>Pseudomonadati</taxon>
        <taxon>Bacteroidota</taxon>
        <taxon>Flavobacteriia</taxon>
        <taxon>Flavobacteriales</taxon>
        <taxon>Flavobacteriaceae</taxon>
        <taxon>Myroides</taxon>
    </lineage>
</organism>